<dbReference type="EMBL" id="JADPVI010000001">
    <property type="protein sequence ID" value="MBF8455977.1"/>
    <property type="molecule type" value="Genomic_DNA"/>
</dbReference>
<dbReference type="Proteomes" id="UP000660070">
    <property type="component" value="Unassembled WGS sequence"/>
</dbReference>
<keyword evidence="4" id="KW-1185">Reference proteome</keyword>
<keyword evidence="1" id="KW-0812">Transmembrane</keyword>
<protein>
    <submittedName>
        <fullName evidence="3">YcxB family protein</fullName>
    </submittedName>
</protein>
<feature type="transmembrane region" description="Helical" evidence="1">
    <location>
        <begin position="33"/>
        <end position="49"/>
    </location>
</feature>
<evidence type="ECO:0000313" key="3">
    <source>
        <dbReference type="EMBL" id="MBF8455977.1"/>
    </source>
</evidence>
<organism evidence="3 4">
    <name type="scientific">Kaistella gelatinilytica</name>
    <dbReference type="NCBI Taxonomy" id="2787636"/>
    <lineage>
        <taxon>Bacteria</taxon>
        <taxon>Pseudomonadati</taxon>
        <taxon>Bacteroidota</taxon>
        <taxon>Flavobacteriia</taxon>
        <taxon>Flavobacteriales</taxon>
        <taxon>Weeksellaceae</taxon>
        <taxon>Chryseobacterium group</taxon>
        <taxon>Kaistella</taxon>
    </lineage>
</organism>
<dbReference type="RefSeq" id="WP_196078528.1">
    <property type="nucleotide sequence ID" value="NZ_JADPVI010000001.1"/>
</dbReference>
<reference evidence="3 4" key="1">
    <citation type="submission" date="2020-11" db="EMBL/GenBank/DDBJ databases">
        <title>Kaistella gelatinilytica sp. nov., a flavobacterium isolated from Antarctic Soil.</title>
        <authorList>
            <person name="Li J."/>
        </authorList>
    </citation>
    <scope>NUCLEOTIDE SEQUENCE [LARGE SCALE GENOMIC DNA]</scope>
    <source>
        <strain evidence="3 4">G5-32</strain>
    </source>
</reference>
<keyword evidence="1" id="KW-1133">Transmembrane helix</keyword>
<sequence>MIIDYSLTKEDFLHYLLYAESKNKKLPKVIRQTYIWISVAFVIFVLNIYNRNKFALWFFIPAFLIFVISFPFLLKWLTKSHYKKFIEENFKERIGLNTSIEFHSDQLIIKNSVGESRFNFDSFVEINEVANYYFLKLKTLESVIIPKSSIQNIVDFKIFVEKLKAKYDIAENVELDWKFSIT</sequence>
<evidence type="ECO:0000256" key="1">
    <source>
        <dbReference type="SAM" id="Phobius"/>
    </source>
</evidence>
<feature type="domain" description="YcxB-like C-terminal" evidence="2">
    <location>
        <begin position="102"/>
        <end position="153"/>
    </location>
</feature>
<comment type="caution">
    <text evidence="3">The sequence shown here is derived from an EMBL/GenBank/DDBJ whole genome shotgun (WGS) entry which is preliminary data.</text>
</comment>
<feature type="transmembrane region" description="Helical" evidence="1">
    <location>
        <begin position="55"/>
        <end position="74"/>
    </location>
</feature>
<accession>A0ABS0F8E7</accession>
<gene>
    <name evidence="3" type="ORF">IV494_02185</name>
</gene>
<name>A0ABS0F8E7_9FLAO</name>
<proteinExistence type="predicted"/>
<evidence type="ECO:0000259" key="2">
    <source>
        <dbReference type="Pfam" id="PF14317"/>
    </source>
</evidence>
<evidence type="ECO:0000313" key="4">
    <source>
        <dbReference type="Proteomes" id="UP000660070"/>
    </source>
</evidence>
<dbReference type="InterPro" id="IPR025588">
    <property type="entry name" value="YcxB-like_C"/>
</dbReference>
<dbReference type="Pfam" id="PF14317">
    <property type="entry name" value="YcxB"/>
    <property type="match status" value="1"/>
</dbReference>
<keyword evidence="1" id="KW-0472">Membrane</keyword>